<evidence type="ECO:0000313" key="2">
    <source>
        <dbReference type="Proteomes" id="UP000823775"/>
    </source>
</evidence>
<reference evidence="1 2" key="1">
    <citation type="journal article" date="2021" name="BMC Genomics">
        <title>Datura genome reveals duplications of psychoactive alkaloid biosynthetic genes and high mutation rate following tissue culture.</title>
        <authorList>
            <person name="Rajewski A."/>
            <person name="Carter-House D."/>
            <person name="Stajich J."/>
            <person name="Litt A."/>
        </authorList>
    </citation>
    <scope>NUCLEOTIDE SEQUENCE [LARGE SCALE GENOMIC DNA]</scope>
    <source>
        <strain evidence="1">AR-01</strain>
    </source>
</reference>
<dbReference type="InterPro" id="IPR045211">
    <property type="entry name" value="TFP11/STIP/Ntr1"/>
</dbReference>
<accession>A0ABS8SBI8</accession>
<name>A0ABS8SBI8_DATST</name>
<evidence type="ECO:0000313" key="1">
    <source>
        <dbReference type="EMBL" id="MCD7456124.1"/>
    </source>
</evidence>
<dbReference type="PANTHER" id="PTHR23329:SF1">
    <property type="entry name" value="TUFTELIN-INTERACTING PROTEIN 11"/>
    <property type="match status" value="1"/>
</dbReference>
<dbReference type="EMBL" id="JACEIK010000386">
    <property type="protein sequence ID" value="MCD7456124.1"/>
    <property type="molecule type" value="Genomic_DNA"/>
</dbReference>
<dbReference type="Proteomes" id="UP000823775">
    <property type="component" value="Unassembled WGS sequence"/>
</dbReference>
<gene>
    <name evidence="1" type="ORF">HAX54_030699</name>
</gene>
<comment type="caution">
    <text evidence="1">The sequence shown here is derived from an EMBL/GenBank/DDBJ whole genome shotgun (WGS) entry which is preliminary data.</text>
</comment>
<organism evidence="1 2">
    <name type="scientific">Datura stramonium</name>
    <name type="common">Jimsonweed</name>
    <name type="synonym">Common thornapple</name>
    <dbReference type="NCBI Taxonomy" id="4076"/>
    <lineage>
        <taxon>Eukaryota</taxon>
        <taxon>Viridiplantae</taxon>
        <taxon>Streptophyta</taxon>
        <taxon>Embryophyta</taxon>
        <taxon>Tracheophyta</taxon>
        <taxon>Spermatophyta</taxon>
        <taxon>Magnoliopsida</taxon>
        <taxon>eudicotyledons</taxon>
        <taxon>Gunneridae</taxon>
        <taxon>Pentapetalae</taxon>
        <taxon>asterids</taxon>
        <taxon>lamiids</taxon>
        <taxon>Solanales</taxon>
        <taxon>Solanaceae</taxon>
        <taxon>Solanoideae</taxon>
        <taxon>Datureae</taxon>
        <taxon>Datura</taxon>
    </lineage>
</organism>
<dbReference type="PANTHER" id="PTHR23329">
    <property type="entry name" value="TUFTELIN-INTERACTING PROTEIN 11-RELATED"/>
    <property type="match status" value="1"/>
</dbReference>
<proteinExistence type="predicted"/>
<sequence length="212" mass="24276">MPELQHNIRLIVDLAELDIQKIDSDLRNEMEQLLLRAGRNLARQLAKKQFDNMKLVAVGPDRGREHICFLGWDPLQTPTHGLEMVSLNEESLRRNVASTVNQTILENIVLPKLSAAVDSWDPRRLVPIHSWQIRAPVSFIGYYGLLLFPSTTCFQYWIYSSTSGKKFCTTGCAQTRTLKKWPVAVEGLEVVQPGLRENISYLRVLEQRQFEA</sequence>
<protein>
    <submittedName>
        <fullName evidence="1">Uncharacterized protein</fullName>
    </submittedName>
</protein>
<keyword evidence="2" id="KW-1185">Reference proteome</keyword>